<keyword evidence="9" id="KW-1185">Reference proteome</keyword>
<dbReference type="OrthoDB" id="3639251at2759"/>
<dbReference type="RefSeq" id="XP_043002648.1">
    <property type="nucleotide sequence ID" value="XM_043159050.1"/>
</dbReference>
<feature type="transmembrane region" description="Helical" evidence="6">
    <location>
        <begin position="432"/>
        <end position="451"/>
    </location>
</feature>
<organism evidence="8 9">
    <name type="scientific">Marasmius oreades</name>
    <name type="common">fairy-ring Marasmius</name>
    <dbReference type="NCBI Taxonomy" id="181124"/>
    <lineage>
        <taxon>Eukaryota</taxon>
        <taxon>Fungi</taxon>
        <taxon>Dikarya</taxon>
        <taxon>Basidiomycota</taxon>
        <taxon>Agaricomycotina</taxon>
        <taxon>Agaricomycetes</taxon>
        <taxon>Agaricomycetidae</taxon>
        <taxon>Agaricales</taxon>
        <taxon>Marasmiineae</taxon>
        <taxon>Marasmiaceae</taxon>
        <taxon>Marasmius</taxon>
    </lineage>
</organism>
<evidence type="ECO:0000259" key="7">
    <source>
        <dbReference type="PROSITE" id="PS50850"/>
    </source>
</evidence>
<feature type="transmembrane region" description="Helical" evidence="6">
    <location>
        <begin position="137"/>
        <end position="161"/>
    </location>
</feature>
<dbReference type="GeneID" id="66071209"/>
<dbReference type="InterPro" id="IPR036259">
    <property type="entry name" value="MFS_trans_sf"/>
</dbReference>
<dbReference type="Gene3D" id="1.20.1250.20">
    <property type="entry name" value="MFS general substrate transporter like domains"/>
    <property type="match status" value="2"/>
</dbReference>
<dbReference type="Pfam" id="PF07690">
    <property type="entry name" value="MFS_1"/>
    <property type="match status" value="1"/>
</dbReference>
<feature type="transmembrane region" description="Helical" evidence="6">
    <location>
        <begin position="110"/>
        <end position="131"/>
    </location>
</feature>
<protein>
    <recommendedName>
        <fullName evidence="7">Major facilitator superfamily (MFS) profile domain-containing protein</fullName>
    </recommendedName>
</protein>
<name>A0A9P7UK84_9AGAR</name>
<gene>
    <name evidence="8" type="ORF">E1B28_002133</name>
</gene>
<dbReference type="PROSITE" id="PS50850">
    <property type="entry name" value="MFS"/>
    <property type="match status" value="1"/>
</dbReference>
<feature type="transmembrane region" description="Helical" evidence="6">
    <location>
        <begin position="42"/>
        <end position="59"/>
    </location>
</feature>
<evidence type="ECO:0000256" key="4">
    <source>
        <dbReference type="ARBA" id="ARBA00022989"/>
    </source>
</evidence>
<evidence type="ECO:0000313" key="9">
    <source>
        <dbReference type="Proteomes" id="UP001049176"/>
    </source>
</evidence>
<accession>A0A9P7UK84</accession>
<keyword evidence="2" id="KW-0813">Transport</keyword>
<keyword evidence="4 6" id="KW-1133">Transmembrane helix</keyword>
<reference evidence="8" key="1">
    <citation type="journal article" date="2021" name="Genome Biol. Evol.">
        <title>The assembled and annotated genome of the fairy-ring fungus Marasmius oreades.</title>
        <authorList>
            <person name="Hiltunen M."/>
            <person name="Ament-Velasquez S.L."/>
            <person name="Johannesson H."/>
        </authorList>
    </citation>
    <scope>NUCLEOTIDE SEQUENCE</scope>
    <source>
        <strain evidence="8">03SP1</strain>
    </source>
</reference>
<feature type="transmembrane region" description="Helical" evidence="6">
    <location>
        <begin position="367"/>
        <end position="387"/>
    </location>
</feature>
<evidence type="ECO:0000256" key="2">
    <source>
        <dbReference type="ARBA" id="ARBA00022448"/>
    </source>
</evidence>
<feature type="transmembrane region" description="Helical" evidence="6">
    <location>
        <begin position="206"/>
        <end position="228"/>
    </location>
</feature>
<feature type="transmembrane region" description="Helical" evidence="6">
    <location>
        <begin position="399"/>
        <end position="420"/>
    </location>
</feature>
<comment type="subcellular location">
    <subcellularLocation>
        <location evidence="1">Membrane</location>
        <topology evidence="1">Multi-pass membrane protein</topology>
    </subcellularLocation>
</comment>
<feature type="transmembrane region" description="Helical" evidence="6">
    <location>
        <begin position="173"/>
        <end position="194"/>
    </location>
</feature>
<dbReference type="GO" id="GO:0022857">
    <property type="term" value="F:transmembrane transporter activity"/>
    <property type="evidence" value="ECO:0007669"/>
    <property type="project" value="InterPro"/>
</dbReference>
<keyword evidence="3 6" id="KW-0812">Transmembrane</keyword>
<feature type="transmembrane region" description="Helical" evidence="6">
    <location>
        <begin position="342"/>
        <end position="361"/>
    </location>
</feature>
<evidence type="ECO:0000256" key="6">
    <source>
        <dbReference type="SAM" id="Phobius"/>
    </source>
</evidence>
<proteinExistence type="predicted"/>
<evidence type="ECO:0000313" key="8">
    <source>
        <dbReference type="EMBL" id="KAG7086177.1"/>
    </source>
</evidence>
<evidence type="ECO:0000256" key="1">
    <source>
        <dbReference type="ARBA" id="ARBA00004141"/>
    </source>
</evidence>
<sequence>MDKSEDFFTDVSELKKLESNSNLGRDVESESEVNDRATMRYVDFRVLPILALTYAFSLIDRVNLGSAMVAGMAGDLQMLVGNRYSIVTVVYFIPYILLQIPGNAILRAVGVRYCMTFVIVVWGAVTIGMGFTKHWEAFAVCRVLISALEAMFFPGMVFIISTWYKRHEVQKRLAAFCLTSALIGGFSPLLAYSLSLMDGKANVAGWAWIFIMEGIITVVLGLLCYLFVPEFPDRNRFLSKAQTAFVLKRIEDDRGDSTPDEITARKVLHHCKDWRIWMYGVMFACPNLASYMFALFMPIILNGMNFSYEKSLLLTSPPYGFAFVSSMIISWTSDKTRHRGGFVVLSALMTTVGCCMTAFAQGNAVRYAGTFFICAGSAGTIPAILAWSSNNVLTHSKRAVQTAVSIVGGSVGGIMASMVFRQQDSPKYIPGLWVTIGAQIICMILAILMSVHSYRMNKKVREGTLSEPLEGRVGFLYTP</sequence>
<feature type="transmembrane region" description="Helical" evidence="6">
    <location>
        <begin position="79"/>
        <end position="98"/>
    </location>
</feature>
<dbReference type="PANTHER" id="PTHR43791">
    <property type="entry name" value="PERMEASE-RELATED"/>
    <property type="match status" value="1"/>
</dbReference>
<dbReference type="EMBL" id="CM032190">
    <property type="protein sequence ID" value="KAG7086177.1"/>
    <property type="molecule type" value="Genomic_DNA"/>
</dbReference>
<dbReference type="GO" id="GO:0016020">
    <property type="term" value="C:membrane"/>
    <property type="evidence" value="ECO:0007669"/>
    <property type="project" value="UniProtKB-SubCell"/>
</dbReference>
<evidence type="ECO:0000256" key="3">
    <source>
        <dbReference type="ARBA" id="ARBA00022692"/>
    </source>
</evidence>
<evidence type="ECO:0000256" key="5">
    <source>
        <dbReference type="ARBA" id="ARBA00023136"/>
    </source>
</evidence>
<dbReference type="InterPro" id="IPR011701">
    <property type="entry name" value="MFS"/>
</dbReference>
<comment type="caution">
    <text evidence="8">The sequence shown here is derived from an EMBL/GenBank/DDBJ whole genome shotgun (WGS) entry which is preliminary data.</text>
</comment>
<dbReference type="PANTHER" id="PTHR43791:SF3">
    <property type="entry name" value="MAJOR FACILITATOR SUPERFAMILY (MFS) PROFILE DOMAIN-CONTAINING PROTEIN"/>
    <property type="match status" value="1"/>
</dbReference>
<dbReference type="AlphaFoldDB" id="A0A9P7UK84"/>
<dbReference type="SUPFAM" id="SSF103473">
    <property type="entry name" value="MFS general substrate transporter"/>
    <property type="match status" value="1"/>
</dbReference>
<keyword evidence="5 6" id="KW-0472">Membrane</keyword>
<dbReference type="FunFam" id="1.20.1250.20:FF:000018">
    <property type="entry name" value="MFS transporter permease"/>
    <property type="match status" value="1"/>
</dbReference>
<feature type="transmembrane region" description="Helical" evidence="6">
    <location>
        <begin position="312"/>
        <end position="330"/>
    </location>
</feature>
<dbReference type="FunFam" id="1.20.1250.20:FF:000013">
    <property type="entry name" value="MFS general substrate transporter"/>
    <property type="match status" value="1"/>
</dbReference>
<feature type="transmembrane region" description="Helical" evidence="6">
    <location>
        <begin position="276"/>
        <end position="300"/>
    </location>
</feature>
<dbReference type="InterPro" id="IPR020846">
    <property type="entry name" value="MFS_dom"/>
</dbReference>
<feature type="domain" description="Major facilitator superfamily (MFS) profile" evidence="7">
    <location>
        <begin position="46"/>
        <end position="461"/>
    </location>
</feature>
<dbReference type="Proteomes" id="UP001049176">
    <property type="component" value="Chromosome 10"/>
</dbReference>